<evidence type="ECO:0000256" key="1">
    <source>
        <dbReference type="ARBA" id="ARBA00023125"/>
    </source>
</evidence>
<dbReference type="Gene3D" id="1.10.357.10">
    <property type="entry name" value="Tetracycline Repressor, domain 2"/>
    <property type="match status" value="1"/>
</dbReference>
<organism evidence="5 6">
    <name type="scientific">Amycolatopsis echigonensis</name>
    <dbReference type="NCBI Taxonomy" id="2576905"/>
    <lineage>
        <taxon>Bacteria</taxon>
        <taxon>Bacillati</taxon>
        <taxon>Actinomycetota</taxon>
        <taxon>Actinomycetes</taxon>
        <taxon>Pseudonocardiales</taxon>
        <taxon>Pseudonocardiaceae</taxon>
        <taxon>Amycolatopsis</taxon>
    </lineage>
</organism>
<feature type="domain" description="HTH tetR-type" evidence="4">
    <location>
        <begin position="75"/>
        <end position="135"/>
    </location>
</feature>
<evidence type="ECO:0000313" key="6">
    <source>
        <dbReference type="Proteomes" id="UP000550260"/>
    </source>
</evidence>
<gene>
    <name evidence="5" type="ORF">H5411_38355</name>
</gene>
<dbReference type="EMBL" id="JACJHR010000087">
    <property type="protein sequence ID" value="MBB2504986.1"/>
    <property type="molecule type" value="Genomic_DNA"/>
</dbReference>
<dbReference type="InterPro" id="IPR001647">
    <property type="entry name" value="HTH_TetR"/>
</dbReference>
<accession>A0A8E1W6J4</accession>
<dbReference type="AlphaFoldDB" id="A0A8E1W6J4"/>
<dbReference type="GO" id="GO:0003677">
    <property type="term" value="F:DNA binding"/>
    <property type="evidence" value="ECO:0007669"/>
    <property type="project" value="UniProtKB-UniRule"/>
</dbReference>
<sequence>MPRRVAPPILRGPPTSPSAAKPVVPSRQRPAVAGRLPGSNCAEASIDVHIGQFCSLGRGGHTEGVDRGLRDLKREATREALAKAAFELTRERGLSGFVTADVVERAGYSRRTFGNHFSCKEEAVASVAFGGVDDASAILAGLPADLPLLDVLLAVMKTQFTTDALVRMRELMAMARRYPTLEPHVLGVQQRMRHTAQELLGSVAGDRYPTVYVPLLFGAVYGAVMAALEGTLDVDLGGEYDPSPASMDYSSFLDITFDYLRHGF</sequence>
<name>A0A8E1W6J4_9PSEU</name>
<dbReference type="PROSITE" id="PS50977">
    <property type="entry name" value="HTH_TETR_2"/>
    <property type="match status" value="1"/>
</dbReference>
<protein>
    <submittedName>
        <fullName evidence="5">TetR family transcriptional regulator</fullName>
    </submittedName>
</protein>
<comment type="caution">
    <text evidence="5">The sequence shown here is derived from an EMBL/GenBank/DDBJ whole genome shotgun (WGS) entry which is preliminary data.</text>
</comment>
<feature type="DNA-binding region" description="H-T-H motif" evidence="2">
    <location>
        <begin position="98"/>
        <end position="117"/>
    </location>
</feature>
<feature type="region of interest" description="Disordered" evidence="3">
    <location>
        <begin position="1"/>
        <end position="31"/>
    </location>
</feature>
<evidence type="ECO:0000256" key="3">
    <source>
        <dbReference type="SAM" id="MobiDB-lite"/>
    </source>
</evidence>
<proteinExistence type="predicted"/>
<evidence type="ECO:0000256" key="2">
    <source>
        <dbReference type="PROSITE-ProRule" id="PRU00335"/>
    </source>
</evidence>
<dbReference type="Proteomes" id="UP000550260">
    <property type="component" value="Unassembled WGS sequence"/>
</dbReference>
<keyword evidence="1 2" id="KW-0238">DNA-binding</keyword>
<evidence type="ECO:0000313" key="5">
    <source>
        <dbReference type="EMBL" id="MBB2504986.1"/>
    </source>
</evidence>
<reference evidence="5 6" key="1">
    <citation type="submission" date="2020-08" db="EMBL/GenBank/DDBJ databases">
        <title>Amycolatopsis echigonensis JCM 21831.</title>
        <authorList>
            <person name="Tedsree N."/>
            <person name="Kuncharoen N."/>
            <person name="Likhitwitayawuid K."/>
            <person name="Tanasupawat S."/>
        </authorList>
    </citation>
    <scope>NUCLEOTIDE SEQUENCE [LARGE SCALE GENOMIC DNA]</scope>
    <source>
        <strain evidence="5 6">JCM 21831</strain>
    </source>
</reference>
<dbReference type="SUPFAM" id="SSF46689">
    <property type="entry name" value="Homeodomain-like"/>
    <property type="match status" value="1"/>
</dbReference>
<dbReference type="Pfam" id="PF00440">
    <property type="entry name" value="TetR_N"/>
    <property type="match status" value="1"/>
</dbReference>
<evidence type="ECO:0000259" key="4">
    <source>
        <dbReference type="PROSITE" id="PS50977"/>
    </source>
</evidence>
<dbReference type="InterPro" id="IPR009057">
    <property type="entry name" value="Homeodomain-like_sf"/>
</dbReference>